<dbReference type="GO" id="GO:0003677">
    <property type="term" value="F:DNA binding"/>
    <property type="evidence" value="ECO:0007669"/>
    <property type="project" value="InterPro"/>
</dbReference>
<dbReference type="SUPFAM" id="SSF47413">
    <property type="entry name" value="lambda repressor-like DNA-binding domains"/>
    <property type="match status" value="1"/>
</dbReference>
<dbReference type="Gene3D" id="1.10.260.40">
    <property type="entry name" value="lambda repressor-like DNA-binding domains"/>
    <property type="match status" value="1"/>
</dbReference>
<dbReference type="AlphaFoldDB" id="A0A940DC16"/>
<evidence type="ECO:0000313" key="1">
    <source>
        <dbReference type="EMBL" id="MBO8406897.1"/>
    </source>
</evidence>
<organism evidence="1 2">
    <name type="scientific">Candidatus Enterousia excrementavium</name>
    <dbReference type="NCBI Taxonomy" id="2840789"/>
    <lineage>
        <taxon>Bacteria</taxon>
        <taxon>Pseudomonadati</taxon>
        <taxon>Pseudomonadota</taxon>
        <taxon>Alphaproteobacteria</taxon>
        <taxon>Candidatus Enterousia</taxon>
    </lineage>
</organism>
<sequence length="83" mass="9686">MTTQELYEVLTLKSDWVPPEDVYYQKLGRVLREMRVAQGISSQEIARNLNIRPDELRGYEDGICEIPVYKLLLLVGYIENPNE</sequence>
<evidence type="ECO:0000313" key="2">
    <source>
        <dbReference type="Proteomes" id="UP000721442"/>
    </source>
</evidence>
<proteinExistence type="predicted"/>
<dbReference type="EMBL" id="JADINE010000004">
    <property type="protein sequence ID" value="MBO8406897.1"/>
    <property type="molecule type" value="Genomic_DNA"/>
</dbReference>
<reference evidence="1" key="2">
    <citation type="journal article" date="2021" name="PeerJ">
        <title>Extensive microbial diversity within the chicken gut microbiome revealed by metagenomics and culture.</title>
        <authorList>
            <person name="Gilroy R."/>
            <person name="Ravi A."/>
            <person name="Getino M."/>
            <person name="Pursley I."/>
            <person name="Horton D.L."/>
            <person name="Alikhan N.F."/>
            <person name="Baker D."/>
            <person name="Gharbi K."/>
            <person name="Hall N."/>
            <person name="Watson M."/>
            <person name="Adriaenssens E.M."/>
            <person name="Foster-Nyarko E."/>
            <person name="Jarju S."/>
            <person name="Secka A."/>
            <person name="Antonio M."/>
            <person name="Oren A."/>
            <person name="Chaudhuri R.R."/>
            <person name="La Ragione R."/>
            <person name="Hildebrand F."/>
            <person name="Pallen M.J."/>
        </authorList>
    </citation>
    <scope>NUCLEOTIDE SEQUENCE</scope>
    <source>
        <strain evidence="1">B1-16210</strain>
    </source>
</reference>
<comment type="caution">
    <text evidence="1">The sequence shown here is derived from an EMBL/GenBank/DDBJ whole genome shotgun (WGS) entry which is preliminary data.</text>
</comment>
<dbReference type="CDD" id="cd00093">
    <property type="entry name" value="HTH_XRE"/>
    <property type="match status" value="1"/>
</dbReference>
<reference evidence="1" key="1">
    <citation type="submission" date="2020-10" db="EMBL/GenBank/DDBJ databases">
        <authorList>
            <person name="Gilroy R."/>
        </authorList>
    </citation>
    <scope>NUCLEOTIDE SEQUENCE</scope>
    <source>
        <strain evidence="1">B1-16210</strain>
    </source>
</reference>
<name>A0A940DC16_9PROT</name>
<dbReference type="Proteomes" id="UP000721442">
    <property type="component" value="Unassembled WGS sequence"/>
</dbReference>
<dbReference type="InterPro" id="IPR010982">
    <property type="entry name" value="Lambda_DNA-bd_dom_sf"/>
</dbReference>
<dbReference type="InterPro" id="IPR001387">
    <property type="entry name" value="Cro/C1-type_HTH"/>
</dbReference>
<accession>A0A940DC16</accession>
<gene>
    <name evidence="1" type="ORF">IAC77_00335</name>
</gene>
<protein>
    <submittedName>
        <fullName evidence="1">Helix-turn-helix domain-containing protein</fullName>
    </submittedName>
</protein>